<accession>A0A377I2Y0</accession>
<gene>
    <name evidence="1" type="ORF">NCTC10794_01763</name>
</gene>
<dbReference type="EMBL" id="UGHH01000002">
    <property type="protein sequence ID" value="STO64689.1"/>
    <property type="molecule type" value="Genomic_DNA"/>
</dbReference>
<reference evidence="1 2" key="1">
    <citation type="submission" date="2018-06" db="EMBL/GenBank/DDBJ databases">
        <authorList>
            <consortium name="Pathogen Informatics"/>
            <person name="Doyle S."/>
        </authorList>
    </citation>
    <scope>NUCLEOTIDE SEQUENCE [LARGE SCALE GENOMIC DNA]</scope>
    <source>
        <strain evidence="1 2">NCTC10794</strain>
    </source>
</reference>
<evidence type="ECO:0000313" key="1">
    <source>
        <dbReference type="EMBL" id="STO64689.1"/>
    </source>
</evidence>
<name>A0A377I2Y0_HAEPH</name>
<sequence length="51" mass="5821">MQTNNELYQLALSKIKSNGLVLKNQSDAQKLRSIGYIENKVMELAVLNLER</sequence>
<proteinExistence type="predicted"/>
<evidence type="ECO:0000313" key="2">
    <source>
        <dbReference type="Proteomes" id="UP000254867"/>
    </source>
</evidence>
<dbReference type="AlphaFoldDB" id="A0A377I2Y0"/>
<dbReference type="Proteomes" id="UP000254867">
    <property type="component" value="Unassembled WGS sequence"/>
</dbReference>
<organism evidence="1 2">
    <name type="scientific">Haemophilus parahaemolyticus</name>
    <dbReference type="NCBI Taxonomy" id="735"/>
    <lineage>
        <taxon>Bacteria</taxon>
        <taxon>Pseudomonadati</taxon>
        <taxon>Pseudomonadota</taxon>
        <taxon>Gammaproteobacteria</taxon>
        <taxon>Pasteurellales</taxon>
        <taxon>Pasteurellaceae</taxon>
        <taxon>Haemophilus</taxon>
    </lineage>
</organism>
<dbReference type="RefSeq" id="WP_040216862.1">
    <property type="nucleotide sequence ID" value="NZ_CAUPAH010000010.1"/>
</dbReference>
<protein>
    <submittedName>
        <fullName evidence="1">Uncharacterized protein</fullName>
    </submittedName>
</protein>